<dbReference type="CDD" id="cd00054">
    <property type="entry name" value="EGF_CA"/>
    <property type="match status" value="7"/>
</dbReference>
<keyword evidence="10" id="KW-0325">Glycoprotein</keyword>
<evidence type="ECO:0000256" key="9">
    <source>
        <dbReference type="ARBA" id="ARBA00023157"/>
    </source>
</evidence>
<keyword evidence="3" id="KW-0964">Secreted</keyword>
<dbReference type="InterPro" id="IPR000742">
    <property type="entry name" value="EGF"/>
</dbReference>
<dbReference type="FunFam" id="2.10.25.10:FF:000119">
    <property type="entry name" value="vitamin K-dependent protein S"/>
    <property type="match status" value="1"/>
</dbReference>
<dbReference type="PROSITE" id="PS50026">
    <property type="entry name" value="EGF_3"/>
    <property type="match status" value="4"/>
</dbReference>
<dbReference type="InterPro" id="IPR055088">
    <property type="entry name" value="Fibulin_C"/>
</dbReference>
<sequence length="1049" mass="117258">LSAWNCDKICAEESSCVAINFYVSNLQQTFCCVCLAYLLAAVGGKSFDEPMSNLLIPNLLLLLLLFYQQHLFEANTSNLAECCLEGKKVYAISKQCTKTTVKKIDQAGFCPRVAGICCLVAFYETKCSEGKSIALTGNSCEALDAPGREQTKECCECCSLAKEMKKQGKQCNAPDDFSANCKAVFDQCCHYESAASKESEQSNLQTAFAEFTASVSSTTVGLDLSEQCDEEEAKFCEQQCRRVPGQKSISCSCPVGYMLNADGRTCSDLDECEGNPPPCDLMSQICENTIGSFRCSCMNGFAWNETTNLCVDIDECLLFRDNCIAGQRCINTVGSWRCIRTMSCGTGYYLDSESDSCVDIDECALGTHNCGPGFNCRNTHGSFRCERRFCPSGQQWNSTARSCVTISDCSHGFYLASDGSCQDVNECLTPGTCLPNQHCENTHGSYYCKDLPRACAPGYQLNPITSVCEDIDECMKGTHTCPNVESCVNSVGGYHCECRSGFRFNSVLKKCEDINECQNRGNVLCSTHGSCVNTVGSFHCVCDPGYELSSDGRQCVDIDECRTASAQCEHRCVNIPGSYQCVCERGYSLGVDGRSCVDIDECKMWNTQGTSMCMGKCINTAGSFRCECPPGFRLNSDSRTCEDIDECQQGLCSKDDDICVNLYGSYRCHQIICPKNYQRDLRFKNRCTRKTLFCLPSDRDCLNAPMSILYNFIALTNELRFQDFGMNALPLITFNGPVNAETAVQYELQLDRVVTVGSKIVKPATRASFSVQKLFNKPNSAVLNLIEPLQGPQQVDLDLIMHFRHAGNFGGRSLSKIVLHVSEYKENHFTLSVKDGYTCWKKCNPLDIACLASRTYSISYQFIALPSEMSPRLKAPLEISRVYPEQASHRRWPFRVQYSIIDNNQSRRYDLQQQDNTGIIYLKYSIAKKTNETIQLQMNIYSSTNVLTEQNYAYISSTFLPKTTGYLSKNTTRQQMMFDITSICVHPCVSKSVQHQSLMMINTFFFFQKEVKHINHQKKPLFYVENFFHLYCCCVSKQLKQNSISIAIN</sequence>
<proteinExistence type="inferred from homology"/>
<evidence type="ECO:0000313" key="14">
    <source>
        <dbReference type="Proteomes" id="UP000054632"/>
    </source>
</evidence>
<dbReference type="FunFam" id="2.10.25.10:FF:000010">
    <property type="entry name" value="Pro-epidermal growth factor"/>
    <property type="match status" value="1"/>
</dbReference>
<accession>A0A0V1EGD2</accession>
<feature type="non-terminal residue" evidence="13">
    <location>
        <position position="1049"/>
    </location>
</feature>
<comment type="similarity">
    <text evidence="2">Belongs to the fibulin family.</text>
</comment>
<keyword evidence="4" id="KW-0272">Extracellular matrix</keyword>
<name>A0A0V1EGD2_TRIPS</name>
<dbReference type="GO" id="GO:0005576">
    <property type="term" value="C:extracellular region"/>
    <property type="evidence" value="ECO:0007669"/>
    <property type="project" value="InterPro"/>
</dbReference>
<dbReference type="PROSITE" id="PS00010">
    <property type="entry name" value="ASX_HYDROXYL"/>
    <property type="match status" value="5"/>
</dbReference>
<evidence type="ECO:0000256" key="8">
    <source>
        <dbReference type="ARBA" id="ARBA00022837"/>
    </source>
</evidence>
<dbReference type="PROSITE" id="PS01186">
    <property type="entry name" value="EGF_2"/>
    <property type="match status" value="4"/>
</dbReference>
<feature type="domain" description="EGF-like" evidence="12">
    <location>
        <begin position="513"/>
        <end position="556"/>
    </location>
</feature>
<evidence type="ECO:0000313" key="13">
    <source>
        <dbReference type="EMBL" id="KRY72841.1"/>
    </source>
</evidence>
<dbReference type="PANTHER" id="PTHR24034:SF111">
    <property type="entry name" value="FIBULIN-2-LIKE ISOFORM X1"/>
    <property type="match status" value="1"/>
</dbReference>
<organism evidence="13 14">
    <name type="scientific">Trichinella pseudospiralis</name>
    <name type="common">Parasitic roundworm</name>
    <dbReference type="NCBI Taxonomy" id="6337"/>
    <lineage>
        <taxon>Eukaryota</taxon>
        <taxon>Metazoa</taxon>
        <taxon>Ecdysozoa</taxon>
        <taxon>Nematoda</taxon>
        <taxon>Enoplea</taxon>
        <taxon>Dorylaimia</taxon>
        <taxon>Trichinellida</taxon>
        <taxon>Trichinellidae</taxon>
        <taxon>Trichinella</taxon>
    </lineage>
</organism>
<dbReference type="Pfam" id="PF07645">
    <property type="entry name" value="EGF_CA"/>
    <property type="match status" value="5"/>
</dbReference>
<dbReference type="InterPro" id="IPR001881">
    <property type="entry name" value="EGF-like_Ca-bd_dom"/>
</dbReference>
<dbReference type="SMART" id="SM00181">
    <property type="entry name" value="EGF"/>
    <property type="match status" value="10"/>
</dbReference>
<comment type="subcellular location">
    <subcellularLocation>
        <location evidence="1">Secreted</location>
        <location evidence="1">Extracellular space</location>
        <location evidence="1">Extracellular matrix</location>
    </subcellularLocation>
</comment>
<protein>
    <submittedName>
        <fullName evidence="13">Fibulin-1</fullName>
    </submittedName>
</protein>
<dbReference type="InterPro" id="IPR000152">
    <property type="entry name" value="EGF-type_Asp/Asn_hydroxyl_site"/>
</dbReference>
<dbReference type="AlphaFoldDB" id="A0A0V1EGD2"/>
<dbReference type="InterPro" id="IPR026823">
    <property type="entry name" value="cEGF"/>
</dbReference>
<dbReference type="FunFam" id="2.10.25.10:FF:000005">
    <property type="entry name" value="Fibrillin 2"/>
    <property type="match status" value="1"/>
</dbReference>
<evidence type="ECO:0000256" key="10">
    <source>
        <dbReference type="ARBA" id="ARBA00023180"/>
    </source>
</evidence>
<keyword evidence="8" id="KW-0106">Calcium</keyword>
<dbReference type="Pfam" id="PF12662">
    <property type="entry name" value="cEGF"/>
    <property type="match status" value="3"/>
</dbReference>
<evidence type="ECO:0000259" key="12">
    <source>
        <dbReference type="PROSITE" id="PS50026"/>
    </source>
</evidence>
<evidence type="ECO:0000256" key="4">
    <source>
        <dbReference type="ARBA" id="ARBA00022530"/>
    </source>
</evidence>
<feature type="domain" description="EGF-like" evidence="12">
    <location>
        <begin position="557"/>
        <end position="597"/>
    </location>
</feature>
<feature type="domain" description="EGF-like" evidence="12">
    <location>
        <begin position="470"/>
        <end position="512"/>
    </location>
</feature>
<dbReference type="Proteomes" id="UP000054632">
    <property type="component" value="Unassembled WGS sequence"/>
</dbReference>
<dbReference type="InterPro" id="IPR000020">
    <property type="entry name" value="Anaphylatoxin/fibulin"/>
</dbReference>
<dbReference type="InterPro" id="IPR050751">
    <property type="entry name" value="ECM_structural_protein"/>
</dbReference>
<evidence type="ECO:0000256" key="6">
    <source>
        <dbReference type="ARBA" id="ARBA00022729"/>
    </source>
</evidence>
<keyword evidence="7" id="KW-0677">Repeat</keyword>
<dbReference type="PROSITE" id="PS01187">
    <property type="entry name" value="EGF_CA"/>
    <property type="match status" value="2"/>
</dbReference>
<dbReference type="EMBL" id="JYDR01000040">
    <property type="protein sequence ID" value="KRY72841.1"/>
    <property type="molecule type" value="Genomic_DNA"/>
</dbReference>
<dbReference type="FunFam" id="2.10.25.10:FF:000003">
    <property type="entry name" value="fibrillin-1 isoform X1"/>
    <property type="match status" value="1"/>
</dbReference>
<evidence type="ECO:0000256" key="1">
    <source>
        <dbReference type="ARBA" id="ARBA00004498"/>
    </source>
</evidence>
<evidence type="ECO:0000256" key="5">
    <source>
        <dbReference type="ARBA" id="ARBA00022536"/>
    </source>
</evidence>
<dbReference type="PANTHER" id="PTHR24034">
    <property type="entry name" value="EGF-LIKE DOMAIN-CONTAINING PROTEIN"/>
    <property type="match status" value="1"/>
</dbReference>
<feature type="non-terminal residue" evidence="13">
    <location>
        <position position="1"/>
    </location>
</feature>
<keyword evidence="9" id="KW-1015">Disulfide bond</keyword>
<dbReference type="InterPro" id="IPR049883">
    <property type="entry name" value="NOTCH1_EGF-like"/>
</dbReference>
<dbReference type="SUPFAM" id="SSF57184">
    <property type="entry name" value="Growth factor receptor domain"/>
    <property type="match status" value="2"/>
</dbReference>
<dbReference type="PROSITE" id="PS01177">
    <property type="entry name" value="ANAPHYLATOXIN_1"/>
    <property type="match status" value="1"/>
</dbReference>
<dbReference type="SMART" id="SM00179">
    <property type="entry name" value="EGF_CA"/>
    <property type="match status" value="9"/>
</dbReference>
<dbReference type="SUPFAM" id="SSF57196">
    <property type="entry name" value="EGF/Laminin"/>
    <property type="match status" value="4"/>
</dbReference>
<keyword evidence="5 11" id="KW-0245">EGF-like domain</keyword>
<evidence type="ECO:0000256" key="7">
    <source>
        <dbReference type="ARBA" id="ARBA00022737"/>
    </source>
</evidence>
<dbReference type="Gene3D" id="2.10.25.10">
    <property type="entry name" value="Laminin"/>
    <property type="match status" value="10"/>
</dbReference>
<evidence type="ECO:0000256" key="2">
    <source>
        <dbReference type="ARBA" id="ARBA00006127"/>
    </source>
</evidence>
<evidence type="ECO:0000256" key="11">
    <source>
        <dbReference type="PROSITE-ProRule" id="PRU00076"/>
    </source>
</evidence>
<dbReference type="InterPro" id="IPR009030">
    <property type="entry name" value="Growth_fac_rcpt_cys_sf"/>
</dbReference>
<evidence type="ECO:0000256" key="3">
    <source>
        <dbReference type="ARBA" id="ARBA00022525"/>
    </source>
</evidence>
<dbReference type="FunFam" id="2.10.25.10:FF:000139">
    <property type="entry name" value="Fibulin-1"/>
    <property type="match status" value="1"/>
</dbReference>
<reference evidence="13 14" key="1">
    <citation type="submission" date="2015-01" db="EMBL/GenBank/DDBJ databases">
        <title>Evolution of Trichinella species and genotypes.</title>
        <authorList>
            <person name="Korhonen P.K."/>
            <person name="Edoardo P."/>
            <person name="Giuseppe L.R."/>
            <person name="Gasser R.B."/>
        </authorList>
    </citation>
    <scope>NUCLEOTIDE SEQUENCE [LARGE SCALE GENOMIC DNA]</scope>
    <source>
        <strain evidence="13">ISS13</strain>
    </source>
</reference>
<dbReference type="GO" id="GO:0005509">
    <property type="term" value="F:calcium ion binding"/>
    <property type="evidence" value="ECO:0007669"/>
    <property type="project" value="InterPro"/>
</dbReference>
<gene>
    <name evidence="13" type="primary">fbl-1</name>
    <name evidence="13" type="ORF">T4A_13738</name>
</gene>
<comment type="caution">
    <text evidence="11">Lacks conserved residue(s) required for the propagation of feature annotation.</text>
</comment>
<comment type="caution">
    <text evidence="13">The sequence shown here is derived from an EMBL/GenBank/DDBJ whole genome shotgun (WGS) entry which is preliminary data.</text>
</comment>
<dbReference type="InterPro" id="IPR018097">
    <property type="entry name" value="EGF_Ca-bd_CS"/>
</dbReference>
<keyword evidence="6" id="KW-0732">Signal</keyword>
<dbReference type="Pfam" id="PF22914">
    <property type="entry name" value="Fibulin_C"/>
    <property type="match status" value="2"/>
</dbReference>
<feature type="domain" description="EGF-like" evidence="12">
    <location>
        <begin position="598"/>
        <end position="642"/>
    </location>
</feature>